<dbReference type="Proteomes" id="UP000224459">
    <property type="component" value="Segment"/>
</dbReference>
<proteinExistence type="predicted"/>
<evidence type="ECO:0000313" key="2">
    <source>
        <dbReference type="Proteomes" id="UP000224459"/>
    </source>
</evidence>
<sequence length="57" mass="7107">MIRKIFQDITDTLDMNQWNVLWVDDEGKSQGKRFYYKHQARDFYKSLPYMNKKMERV</sequence>
<accession>A0A1X9I9F6</accession>
<name>A0A1X9I9F6_9CAUD</name>
<keyword evidence="2" id="KW-1185">Reference proteome</keyword>
<organism evidence="1 2">
    <name type="scientific">Staphylococcus phage vB_SscM-1</name>
    <dbReference type="NCBI Taxonomy" id="1868844"/>
    <lineage>
        <taxon>Viruses</taxon>
        <taxon>Duplodnaviria</taxon>
        <taxon>Heunggongvirae</taxon>
        <taxon>Uroviricota</taxon>
        <taxon>Caudoviricetes</taxon>
        <taxon>Herelleviridae</taxon>
        <taxon>Twortvirinae</taxon>
        <taxon>Sciuriunavirus</taxon>
        <taxon>Sciuriunavirus SscM1</taxon>
    </lineage>
</organism>
<reference evidence="2" key="1">
    <citation type="submission" date="2016-04" db="EMBL/GenBank/DDBJ databases">
        <authorList>
            <person name="Gasior T."/>
        </authorList>
    </citation>
    <scope>NUCLEOTIDE SEQUENCE [LARGE SCALE GENOMIC DNA]</scope>
</reference>
<gene>
    <name evidence="1" type="ORF">vB_SscM-1_031</name>
</gene>
<dbReference type="EMBL" id="KX171212">
    <property type="protein sequence ID" value="ANT44694.1"/>
    <property type="molecule type" value="Genomic_DNA"/>
</dbReference>
<protein>
    <submittedName>
        <fullName evidence="1">Uncharacterized protein</fullName>
    </submittedName>
</protein>
<evidence type="ECO:0000313" key="1">
    <source>
        <dbReference type="EMBL" id="ANT44694.1"/>
    </source>
</evidence>